<keyword evidence="3" id="KW-1185">Reference proteome</keyword>
<reference evidence="2" key="1">
    <citation type="journal article" date="2020" name="Fungal Divers.">
        <title>Resolving the Mortierellaceae phylogeny through synthesis of multi-gene phylogenetics and phylogenomics.</title>
        <authorList>
            <person name="Vandepol N."/>
            <person name="Liber J."/>
            <person name="Desiro A."/>
            <person name="Na H."/>
            <person name="Kennedy M."/>
            <person name="Barry K."/>
            <person name="Grigoriev I.V."/>
            <person name="Miller A.N."/>
            <person name="O'Donnell K."/>
            <person name="Stajich J.E."/>
            <person name="Bonito G."/>
        </authorList>
    </citation>
    <scope>NUCLEOTIDE SEQUENCE</scope>
    <source>
        <strain evidence="2">NRRL 6426</strain>
    </source>
</reference>
<organism evidence="2 3">
    <name type="scientific">Linnemannia schmuckeri</name>
    <dbReference type="NCBI Taxonomy" id="64567"/>
    <lineage>
        <taxon>Eukaryota</taxon>
        <taxon>Fungi</taxon>
        <taxon>Fungi incertae sedis</taxon>
        <taxon>Mucoromycota</taxon>
        <taxon>Mortierellomycotina</taxon>
        <taxon>Mortierellomycetes</taxon>
        <taxon>Mortierellales</taxon>
        <taxon>Mortierellaceae</taxon>
        <taxon>Linnemannia</taxon>
    </lineage>
</organism>
<dbReference type="OrthoDB" id="2443849at2759"/>
<sequence length="181" mass="18154">MTRSLSIILFAAVAAVAMMASQTVDAQASKPQCAPIHNLYKTYTNKCTQSGASIPNSDADPRWRECICQPGFFPVAQEAEKCVLSGVNQTPSITPAGLDNLCKGFANYVPAATQKAPDTLAPAVASASALAAALPTGSTGAGGNGGSGTSGAYRMADGSSSVVMVGMTAFAAVVLATAAAF</sequence>
<accession>A0A9P5V9C8</accession>
<dbReference type="AlphaFoldDB" id="A0A9P5V9C8"/>
<evidence type="ECO:0000313" key="2">
    <source>
        <dbReference type="EMBL" id="KAF9148806.1"/>
    </source>
</evidence>
<dbReference type="EMBL" id="JAAAUQ010000612">
    <property type="protein sequence ID" value="KAF9148806.1"/>
    <property type="molecule type" value="Genomic_DNA"/>
</dbReference>
<comment type="caution">
    <text evidence="2">The sequence shown here is derived from an EMBL/GenBank/DDBJ whole genome shotgun (WGS) entry which is preliminary data.</text>
</comment>
<evidence type="ECO:0000313" key="3">
    <source>
        <dbReference type="Proteomes" id="UP000748756"/>
    </source>
</evidence>
<feature type="signal peptide" evidence="1">
    <location>
        <begin position="1"/>
        <end position="26"/>
    </location>
</feature>
<evidence type="ECO:0000256" key="1">
    <source>
        <dbReference type="SAM" id="SignalP"/>
    </source>
</evidence>
<gene>
    <name evidence="2" type="ORF">BG015_009452</name>
</gene>
<proteinExistence type="predicted"/>
<dbReference type="Proteomes" id="UP000748756">
    <property type="component" value="Unassembled WGS sequence"/>
</dbReference>
<keyword evidence="1" id="KW-0732">Signal</keyword>
<feature type="chain" id="PRO_5040270653" evidence="1">
    <location>
        <begin position="27"/>
        <end position="181"/>
    </location>
</feature>
<name>A0A9P5V9C8_9FUNG</name>
<protein>
    <submittedName>
        <fullName evidence="2">Uncharacterized protein</fullName>
    </submittedName>
</protein>